<sequence length="316" mass="35478">MNTSKMMALLAVKHMRDIRVLDWRHLQNWNSNIPPRFNNNTVPVMESRFSGIKKMIKATLDSYFNERLALRVRYHLMELEFTTPSIASMDRNGLLRIKKYGSSNALLQLTLKDGIPFFKFVVAGSSDLLAAAVKKLPSGKDDTSLVYAFYSVRESSKEKGYCFEYNIVGQMKICSSHHAEFNGPEKGLFVVRESVLYSMLEGELAAIVGKNSSGESWGGMESRSRTTTVVLPDCVHTWRISGSRSTVLVLVSVADGLYSLEYDPSMSLLQAFSICVAVVSSHNLTHIFQVNDVLAESKKTCLTNRQLESQKLGFKY</sequence>
<gene>
    <name evidence="1" type="ORF">L1987_77494</name>
</gene>
<dbReference type="EMBL" id="CM042043">
    <property type="protein sequence ID" value="KAI3694527.1"/>
    <property type="molecule type" value="Genomic_DNA"/>
</dbReference>
<organism evidence="1 2">
    <name type="scientific">Smallanthus sonchifolius</name>
    <dbReference type="NCBI Taxonomy" id="185202"/>
    <lineage>
        <taxon>Eukaryota</taxon>
        <taxon>Viridiplantae</taxon>
        <taxon>Streptophyta</taxon>
        <taxon>Embryophyta</taxon>
        <taxon>Tracheophyta</taxon>
        <taxon>Spermatophyta</taxon>
        <taxon>Magnoliopsida</taxon>
        <taxon>eudicotyledons</taxon>
        <taxon>Gunneridae</taxon>
        <taxon>Pentapetalae</taxon>
        <taxon>asterids</taxon>
        <taxon>campanulids</taxon>
        <taxon>Asterales</taxon>
        <taxon>Asteraceae</taxon>
        <taxon>Asteroideae</taxon>
        <taxon>Heliantheae alliance</taxon>
        <taxon>Millerieae</taxon>
        <taxon>Smallanthus</taxon>
    </lineage>
</organism>
<comment type="caution">
    <text evidence="1">The sequence shown here is derived from an EMBL/GenBank/DDBJ whole genome shotgun (WGS) entry which is preliminary data.</text>
</comment>
<reference evidence="2" key="1">
    <citation type="journal article" date="2022" name="Mol. Ecol. Resour.">
        <title>The genomes of chicory, endive, great burdock and yacon provide insights into Asteraceae palaeo-polyploidization history and plant inulin production.</title>
        <authorList>
            <person name="Fan W."/>
            <person name="Wang S."/>
            <person name="Wang H."/>
            <person name="Wang A."/>
            <person name="Jiang F."/>
            <person name="Liu H."/>
            <person name="Zhao H."/>
            <person name="Xu D."/>
            <person name="Zhang Y."/>
        </authorList>
    </citation>
    <scope>NUCLEOTIDE SEQUENCE [LARGE SCALE GENOMIC DNA]</scope>
    <source>
        <strain evidence="2">cv. Yunnan</strain>
    </source>
</reference>
<reference evidence="1 2" key="2">
    <citation type="journal article" date="2022" name="Mol. Ecol. Resour.">
        <title>The genomes of chicory, endive, great burdock and yacon provide insights into Asteraceae paleo-polyploidization history and plant inulin production.</title>
        <authorList>
            <person name="Fan W."/>
            <person name="Wang S."/>
            <person name="Wang H."/>
            <person name="Wang A."/>
            <person name="Jiang F."/>
            <person name="Liu H."/>
            <person name="Zhao H."/>
            <person name="Xu D."/>
            <person name="Zhang Y."/>
        </authorList>
    </citation>
    <scope>NUCLEOTIDE SEQUENCE [LARGE SCALE GENOMIC DNA]</scope>
    <source>
        <strain evidence="2">cv. Yunnan</strain>
        <tissue evidence="1">Leaves</tissue>
    </source>
</reference>
<evidence type="ECO:0000313" key="2">
    <source>
        <dbReference type="Proteomes" id="UP001056120"/>
    </source>
</evidence>
<dbReference type="Proteomes" id="UP001056120">
    <property type="component" value="Linkage Group LG26"/>
</dbReference>
<accession>A0ACB8ZAB0</accession>
<evidence type="ECO:0000313" key="1">
    <source>
        <dbReference type="EMBL" id="KAI3694527.1"/>
    </source>
</evidence>
<protein>
    <submittedName>
        <fullName evidence="1">Uncharacterized protein</fullName>
    </submittedName>
</protein>
<name>A0ACB8ZAB0_9ASTR</name>
<keyword evidence="2" id="KW-1185">Reference proteome</keyword>
<proteinExistence type="predicted"/>